<gene>
    <name evidence="2" type="ORF">FHU32_001179</name>
</gene>
<dbReference type="Proteomes" id="UP000612712">
    <property type="component" value="Unassembled WGS sequence"/>
</dbReference>
<evidence type="ECO:0000313" key="3">
    <source>
        <dbReference type="Proteomes" id="UP000612712"/>
    </source>
</evidence>
<dbReference type="GeneID" id="60809633"/>
<dbReference type="EMBL" id="JACHWT010000004">
    <property type="protein sequence ID" value="MBB3115960.1"/>
    <property type="molecule type" value="Genomic_DNA"/>
</dbReference>
<comment type="caution">
    <text evidence="2">The sequence shown here is derived from an EMBL/GenBank/DDBJ whole genome shotgun (WGS) entry which is preliminary data.</text>
</comment>
<evidence type="ECO:0000256" key="1">
    <source>
        <dbReference type="SAM" id="MobiDB-lite"/>
    </source>
</evidence>
<feature type="compositionally biased region" description="Polar residues" evidence="1">
    <location>
        <begin position="36"/>
        <end position="48"/>
    </location>
</feature>
<proteinExistence type="predicted"/>
<reference evidence="2" key="1">
    <citation type="submission" date="2020-08" db="EMBL/GenBank/DDBJ databases">
        <title>Sequencing the genomes of 1000 actinobacteria strains.</title>
        <authorList>
            <person name="Klenk H.-P."/>
        </authorList>
    </citation>
    <scope>NUCLEOTIDE SEQUENCE</scope>
    <source>
        <strain evidence="2">DSM 20582</strain>
    </source>
</reference>
<dbReference type="AlphaFoldDB" id="A0A8H9Y8E3"/>
<accession>A0A8H9Y8E3</accession>
<evidence type="ECO:0000313" key="2">
    <source>
        <dbReference type="EMBL" id="MBB3115960.1"/>
    </source>
</evidence>
<dbReference type="RefSeq" id="WP_157998190.1">
    <property type="nucleotide sequence ID" value="NZ_AENJ01000059.1"/>
</dbReference>
<sequence length="48" mass="5056">MEHRFRSPRRALTLTASVNGSELAPGPPASVFPINSELNMDSQSSAGA</sequence>
<name>A0A8H9Y8E3_9CORY</name>
<feature type="region of interest" description="Disordered" evidence="1">
    <location>
        <begin position="1"/>
        <end position="48"/>
    </location>
</feature>
<protein>
    <submittedName>
        <fullName evidence="2">Uncharacterized protein</fullName>
    </submittedName>
</protein>
<organism evidence="2 3">
    <name type="scientific">Corynebacterium bovis DSM 20582 = CIP 54.80</name>
    <dbReference type="NCBI Taxonomy" id="927655"/>
    <lineage>
        <taxon>Bacteria</taxon>
        <taxon>Bacillati</taxon>
        <taxon>Actinomycetota</taxon>
        <taxon>Actinomycetes</taxon>
        <taxon>Mycobacteriales</taxon>
        <taxon>Corynebacteriaceae</taxon>
        <taxon>Corynebacterium</taxon>
    </lineage>
</organism>